<dbReference type="Pfam" id="PF16966">
    <property type="entry name" value="Porin_8"/>
    <property type="match status" value="1"/>
</dbReference>
<dbReference type="Proteomes" id="UP000194977">
    <property type="component" value="Unassembled WGS sequence"/>
</dbReference>
<evidence type="ECO:0000313" key="3">
    <source>
        <dbReference type="Proteomes" id="UP000194800"/>
    </source>
</evidence>
<evidence type="ECO:0000313" key="2">
    <source>
        <dbReference type="EMBL" id="OTQ11734.1"/>
    </source>
</evidence>
<sequence length="105" mass="11750">MSFNTAGNWNQSPDNLVVNVSTAYLDANQEKDFSAGVNAIWQRIGLGYIFAVNDIKQYKPTTSTDNLDSEDSLGKGKYKIYTVNASYLIPNVMDMDNFNIYLGSY</sequence>
<reference evidence="3 4" key="1">
    <citation type="submission" date="2017-03" db="EMBL/GenBank/DDBJ databases">
        <title>Comparative genomics of honeybee gut symbionts reveal geographically distinct and subgroup specific antibiotic resistance.</title>
        <authorList>
            <person name="Ludvigsen J."/>
            <person name="Porcellato D."/>
            <person name="Labee-Lund T.M."/>
            <person name="Amdam G.V."/>
            <person name="Rudi K."/>
        </authorList>
    </citation>
    <scope>NUCLEOTIDE SEQUENCE [LARGE SCALE GENOMIC DNA]</scope>
    <source>
        <strain evidence="1 4">A-7-12</strain>
        <strain evidence="2 3">A-9-12</strain>
    </source>
</reference>
<dbReference type="AlphaFoldDB" id="A0A242NL77"/>
<proteinExistence type="predicted"/>
<dbReference type="Proteomes" id="UP000194800">
    <property type="component" value="Unassembled WGS sequence"/>
</dbReference>
<name>A0A242NL77_9GAMM</name>
<dbReference type="RefSeq" id="WP_086300458.1">
    <property type="nucleotide sequence ID" value="NZ_MZNE01000091.1"/>
</dbReference>
<accession>A0A242NL77</accession>
<gene>
    <name evidence="2" type="ORF">B6C91_01520</name>
    <name evidence="1" type="ORF">B6D08_00685</name>
</gene>
<organism evidence="1 4">
    <name type="scientific">Gilliamella apicola</name>
    <dbReference type="NCBI Taxonomy" id="1196095"/>
    <lineage>
        <taxon>Bacteria</taxon>
        <taxon>Pseudomonadati</taxon>
        <taxon>Pseudomonadota</taxon>
        <taxon>Gammaproteobacteria</taxon>
        <taxon>Orbales</taxon>
        <taxon>Orbaceae</taxon>
        <taxon>Gilliamella</taxon>
    </lineage>
</organism>
<keyword evidence="3" id="KW-1185">Reference proteome</keyword>
<evidence type="ECO:0000313" key="4">
    <source>
        <dbReference type="Proteomes" id="UP000194977"/>
    </source>
</evidence>
<dbReference type="EMBL" id="NARP01000002">
    <property type="protein sequence ID" value="OTQ01411.1"/>
    <property type="molecule type" value="Genomic_DNA"/>
</dbReference>
<evidence type="ECO:0000313" key="1">
    <source>
        <dbReference type="EMBL" id="OTQ01411.1"/>
    </source>
</evidence>
<dbReference type="InterPro" id="IPR016963">
    <property type="entry name" value="Glycoporin_RafY"/>
</dbReference>
<dbReference type="EMBL" id="NART01000003">
    <property type="protein sequence ID" value="OTQ11734.1"/>
    <property type="molecule type" value="Genomic_DNA"/>
</dbReference>
<protein>
    <submittedName>
        <fullName evidence="1">Uncharacterized protein</fullName>
    </submittedName>
</protein>
<comment type="caution">
    <text evidence="1">The sequence shown here is derived from an EMBL/GenBank/DDBJ whole genome shotgun (WGS) entry which is preliminary data.</text>
</comment>
<dbReference type="OrthoDB" id="5622860at2"/>